<accession>A0ABR3MPX5</accession>
<comment type="caution">
    <text evidence="1">The sequence shown here is derived from an EMBL/GenBank/DDBJ whole genome shotgun (WGS) entry which is preliminary data.</text>
</comment>
<evidence type="ECO:0000313" key="2">
    <source>
        <dbReference type="Proteomes" id="UP001558613"/>
    </source>
</evidence>
<proteinExistence type="predicted"/>
<organism evidence="1 2">
    <name type="scientific">Cirrhinus molitorella</name>
    <name type="common">mud carp</name>
    <dbReference type="NCBI Taxonomy" id="172907"/>
    <lineage>
        <taxon>Eukaryota</taxon>
        <taxon>Metazoa</taxon>
        <taxon>Chordata</taxon>
        <taxon>Craniata</taxon>
        <taxon>Vertebrata</taxon>
        <taxon>Euteleostomi</taxon>
        <taxon>Actinopterygii</taxon>
        <taxon>Neopterygii</taxon>
        <taxon>Teleostei</taxon>
        <taxon>Ostariophysi</taxon>
        <taxon>Cypriniformes</taxon>
        <taxon>Cyprinidae</taxon>
        <taxon>Labeoninae</taxon>
        <taxon>Labeonini</taxon>
        <taxon>Cirrhinus</taxon>
    </lineage>
</organism>
<protein>
    <submittedName>
        <fullName evidence="1">Uncharacterized protein</fullName>
    </submittedName>
</protein>
<dbReference type="Proteomes" id="UP001558613">
    <property type="component" value="Unassembled WGS sequence"/>
</dbReference>
<sequence length="80" mass="9234">MDAEARQRKTDDIYENADAMRGKITMETEDSNTTGIQPAEHTVIVLCVTFTQERQQSISKNEKLTNEKDQLTDLTKVFRR</sequence>
<reference evidence="1 2" key="1">
    <citation type="submission" date="2023-09" db="EMBL/GenBank/DDBJ databases">
        <authorList>
            <person name="Wang M."/>
        </authorList>
    </citation>
    <scope>NUCLEOTIDE SEQUENCE [LARGE SCALE GENOMIC DNA]</scope>
    <source>
        <strain evidence="1">GT-2023</strain>
        <tissue evidence="1">Liver</tissue>
    </source>
</reference>
<dbReference type="EMBL" id="JAYMGO010000010">
    <property type="protein sequence ID" value="KAL1266674.1"/>
    <property type="molecule type" value="Genomic_DNA"/>
</dbReference>
<keyword evidence="2" id="KW-1185">Reference proteome</keyword>
<name>A0ABR3MPX5_9TELE</name>
<evidence type="ECO:0000313" key="1">
    <source>
        <dbReference type="EMBL" id="KAL1266674.1"/>
    </source>
</evidence>
<gene>
    <name evidence="1" type="ORF">QQF64_002349</name>
</gene>